<sequence>MTWTMLQQPRQDIGAGCTLLLIQEYAQTPVQQLYVFHSGWMASNAENAMCELGKIKKIVDPVSSGKKEPNVAIWTPPFLLLPDLFPLTATPGLLVQSTIIAFLNSVHCSSTRWVECYVNNMCYDPVNQLKGRCCAAGSLSRFACIVITATACRSIRETGLQQPVGNETIIPLPHHERHRVLHPLDTPQIHSMLDVDPDADDPAGSPSSPSRASMRPSHSRLSCGSVHIVAFASNFDVPLISAGFRISLHKIIKTLKESIAYTNPSNARLHQAYRLGA</sequence>
<organism evidence="2 3">
    <name type="scientific">Obba rivulosa</name>
    <dbReference type="NCBI Taxonomy" id="1052685"/>
    <lineage>
        <taxon>Eukaryota</taxon>
        <taxon>Fungi</taxon>
        <taxon>Dikarya</taxon>
        <taxon>Basidiomycota</taxon>
        <taxon>Agaricomycotina</taxon>
        <taxon>Agaricomycetes</taxon>
        <taxon>Polyporales</taxon>
        <taxon>Gelatoporiaceae</taxon>
        <taxon>Obba</taxon>
    </lineage>
</organism>
<evidence type="ECO:0000313" key="3">
    <source>
        <dbReference type="Proteomes" id="UP000250043"/>
    </source>
</evidence>
<evidence type="ECO:0000256" key="1">
    <source>
        <dbReference type="SAM" id="MobiDB-lite"/>
    </source>
</evidence>
<dbReference type="AlphaFoldDB" id="A0A8E2DM15"/>
<dbReference type="Proteomes" id="UP000250043">
    <property type="component" value="Unassembled WGS sequence"/>
</dbReference>
<name>A0A8E2DM15_9APHY</name>
<proteinExistence type="predicted"/>
<reference evidence="2 3" key="1">
    <citation type="submission" date="2016-07" db="EMBL/GenBank/DDBJ databases">
        <title>Draft genome of the white-rot fungus Obba rivulosa 3A-2.</title>
        <authorList>
            <consortium name="DOE Joint Genome Institute"/>
            <person name="Miettinen O."/>
            <person name="Riley R."/>
            <person name="Acob R."/>
            <person name="Barry K."/>
            <person name="Cullen D."/>
            <person name="De Vries R."/>
            <person name="Hainaut M."/>
            <person name="Hatakka A."/>
            <person name="Henrissat B."/>
            <person name="Hilden K."/>
            <person name="Kuo R."/>
            <person name="Labutti K."/>
            <person name="Lipzen A."/>
            <person name="Makela M.R."/>
            <person name="Sandor L."/>
            <person name="Spatafora J.W."/>
            <person name="Grigoriev I.V."/>
            <person name="Hibbett D.S."/>
        </authorList>
    </citation>
    <scope>NUCLEOTIDE SEQUENCE [LARGE SCALE GENOMIC DNA]</scope>
    <source>
        <strain evidence="2 3">3A-2</strain>
    </source>
</reference>
<feature type="compositionally biased region" description="Low complexity" evidence="1">
    <location>
        <begin position="202"/>
        <end position="218"/>
    </location>
</feature>
<dbReference type="EMBL" id="KV722359">
    <property type="protein sequence ID" value="OCH93145.1"/>
    <property type="molecule type" value="Genomic_DNA"/>
</dbReference>
<gene>
    <name evidence="2" type="ORF">OBBRIDRAFT_802150</name>
</gene>
<feature type="region of interest" description="Disordered" evidence="1">
    <location>
        <begin position="191"/>
        <end position="218"/>
    </location>
</feature>
<keyword evidence="3" id="KW-1185">Reference proteome</keyword>
<accession>A0A8E2DM15</accession>
<evidence type="ECO:0000313" key="2">
    <source>
        <dbReference type="EMBL" id="OCH93145.1"/>
    </source>
</evidence>
<protein>
    <submittedName>
        <fullName evidence="2">Uncharacterized protein</fullName>
    </submittedName>
</protein>